<reference evidence="1" key="1">
    <citation type="submission" date="2019-04" db="EMBL/GenBank/DDBJ databases">
        <title>Microbes associate with the intestines of laboratory mice.</title>
        <authorList>
            <person name="Navarre W."/>
            <person name="Wong E."/>
            <person name="Huang K."/>
            <person name="Tropini C."/>
            <person name="Ng K."/>
            <person name="Yu B."/>
        </authorList>
    </citation>
    <scope>NUCLEOTIDE SEQUENCE</scope>
    <source>
        <strain evidence="1">NM01_1-7b</strain>
    </source>
</reference>
<sequence>MIYLLFAVLLFAGGYFTLRCFLIKHALKEACRELQEIQKDLSQNQILHLATPDQDLEHLLCATNRMLEDLRRERQNYEKREKQFQHQIEQISHDLRTPLTVILGYLKFLKQADGSDAAEILEIIERKTYAMEHLVSQFYDFSRLSSHDCQITLQQVDAGRILREALLDHYQILERSQMVLEHTLPTHPVMALGDPWALERIFANLFQNAGRYGTGFLKISLEEQPGNICIQFTNGAESLRPEDVPHLFERFYMQDFARTKSGTGLGLAIAKSLAESMKGSLTASCIPDASGVSFPAFCDEKTSDKLTLTFTLTLMTI</sequence>
<evidence type="ECO:0000313" key="2">
    <source>
        <dbReference type="Proteomes" id="UP000304953"/>
    </source>
</evidence>
<keyword evidence="1" id="KW-0418">Kinase</keyword>
<name>A0AC61RYH7_9FIRM</name>
<proteinExistence type="predicted"/>
<keyword evidence="2" id="KW-1185">Reference proteome</keyword>
<gene>
    <name evidence="1" type="ORF">E5329_06325</name>
</gene>
<dbReference type="Proteomes" id="UP000304953">
    <property type="component" value="Unassembled WGS sequence"/>
</dbReference>
<keyword evidence="1" id="KW-0808">Transferase</keyword>
<organism evidence="1 2">
    <name type="scientific">Petralouisia muris</name>
    <dbReference type="NCBI Taxonomy" id="3032872"/>
    <lineage>
        <taxon>Bacteria</taxon>
        <taxon>Bacillati</taxon>
        <taxon>Bacillota</taxon>
        <taxon>Clostridia</taxon>
        <taxon>Lachnospirales</taxon>
        <taxon>Lachnospiraceae</taxon>
        <taxon>Petralouisia</taxon>
    </lineage>
</organism>
<dbReference type="EMBL" id="SRYA01000010">
    <property type="protein sequence ID" value="TGY97071.1"/>
    <property type="molecule type" value="Genomic_DNA"/>
</dbReference>
<accession>A0AC61RYH7</accession>
<evidence type="ECO:0000313" key="1">
    <source>
        <dbReference type="EMBL" id="TGY97071.1"/>
    </source>
</evidence>
<comment type="caution">
    <text evidence="1">The sequence shown here is derived from an EMBL/GenBank/DDBJ whole genome shotgun (WGS) entry which is preliminary data.</text>
</comment>
<protein>
    <submittedName>
        <fullName evidence="1">HAMP domain-containing histidine kinase</fullName>
    </submittedName>
</protein>